<dbReference type="Proteomes" id="UP000078272">
    <property type="component" value="Unassembled WGS sequence"/>
</dbReference>
<dbReference type="PANTHER" id="PTHR44757:SF2">
    <property type="entry name" value="BIOFILM ARCHITECTURE MAINTENANCE PROTEIN MBAA"/>
    <property type="match status" value="1"/>
</dbReference>
<evidence type="ECO:0008006" key="6">
    <source>
        <dbReference type="Google" id="ProtNLM"/>
    </source>
</evidence>
<dbReference type="InterPro" id="IPR000160">
    <property type="entry name" value="GGDEF_dom"/>
</dbReference>
<dbReference type="InterPro" id="IPR035965">
    <property type="entry name" value="PAS-like_dom_sf"/>
</dbReference>
<dbReference type="PROSITE" id="PS50887">
    <property type="entry name" value="GGDEF"/>
    <property type="match status" value="1"/>
</dbReference>
<dbReference type="RefSeq" id="WP_058636306.1">
    <property type="nucleotide sequence ID" value="NZ_LDPZ01000053.1"/>
</dbReference>
<feature type="domain" description="GGDEF" evidence="3">
    <location>
        <begin position="160"/>
        <end position="291"/>
    </location>
</feature>
<proteinExistence type="predicted"/>
<feature type="compositionally biased region" description="Low complexity" evidence="1">
    <location>
        <begin position="300"/>
        <end position="315"/>
    </location>
</feature>
<feature type="domain" description="PAC" evidence="2">
    <location>
        <begin position="71"/>
        <end position="128"/>
    </location>
</feature>
<dbReference type="OrthoDB" id="9812260at2"/>
<dbReference type="PATRIC" id="fig|401562.3.peg.3916"/>
<dbReference type="CDD" id="cd01949">
    <property type="entry name" value="GGDEF"/>
    <property type="match status" value="1"/>
</dbReference>
<gene>
    <name evidence="4" type="ORF">NS226_19020</name>
</gene>
<dbReference type="InterPro" id="IPR000014">
    <property type="entry name" value="PAS"/>
</dbReference>
<dbReference type="InterPro" id="IPR013656">
    <property type="entry name" value="PAS_4"/>
</dbReference>
<dbReference type="InterPro" id="IPR029787">
    <property type="entry name" value="Nucleotide_cyclase"/>
</dbReference>
<organism evidence="4 5">
    <name type="scientific">Aureimonas ureilytica</name>
    <dbReference type="NCBI Taxonomy" id="401562"/>
    <lineage>
        <taxon>Bacteria</taxon>
        <taxon>Pseudomonadati</taxon>
        <taxon>Pseudomonadota</taxon>
        <taxon>Alphaproteobacteria</taxon>
        <taxon>Hyphomicrobiales</taxon>
        <taxon>Aurantimonadaceae</taxon>
        <taxon>Aureimonas</taxon>
    </lineage>
</organism>
<dbReference type="SUPFAM" id="SSF55073">
    <property type="entry name" value="Nucleotide cyclase"/>
    <property type="match status" value="1"/>
</dbReference>
<dbReference type="EMBL" id="LDPZ01000053">
    <property type="protein sequence ID" value="KTQ85815.1"/>
    <property type="molecule type" value="Genomic_DNA"/>
</dbReference>
<dbReference type="InterPro" id="IPR052155">
    <property type="entry name" value="Biofilm_reg_signaling"/>
</dbReference>
<evidence type="ECO:0000256" key="1">
    <source>
        <dbReference type="SAM" id="MobiDB-lite"/>
    </source>
</evidence>
<dbReference type="InterPro" id="IPR000700">
    <property type="entry name" value="PAS-assoc_C"/>
</dbReference>
<evidence type="ECO:0000259" key="3">
    <source>
        <dbReference type="PROSITE" id="PS50887"/>
    </source>
</evidence>
<dbReference type="NCBIfam" id="TIGR00254">
    <property type="entry name" value="GGDEF"/>
    <property type="match status" value="1"/>
</dbReference>
<evidence type="ECO:0000313" key="4">
    <source>
        <dbReference type="EMBL" id="KTQ85815.1"/>
    </source>
</evidence>
<reference evidence="4 5" key="1">
    <citation type="journal article" date="2016" name="Front. Microbiol.">
        <title>Genomic Resource of Rice Seed Associated Bacteria.</title>
        <authorList>
            <person name="Midha S."/>
            <person name="Bansal K."/>
            <person name="Sharma S."/>
            <person name="Kumar N."/>
            <person name="Patil P.P."/>
            <person name="Chaudhry V."/>
            <person name="Patil P.B."/>
        </authorList>
    </citation>
    <scope>NUCLEOTIDE SEQUENCE [LARGE SCALE GENOMIC DNA]</scope>
    <source>
        <strain evidence="4 5">NS226</strain>
    </source>
</reference>
<protein>
    <recommendedName>
        <fullName evidence="6">GGDEF domain-containing protein</fullName>
    </recommendedName>
</protein>
<dbReference type="InterPro" id="IPR043128">
    <property type="entry name" value="Rev_trsase/Diguanyl_cyclase"/>
</dbReference>
<dbReference type="Pfam" id="PF00990">
    <property type="entry name" value="GGDEF"/>
    <property type="match status" value="1"/>
</dbReference>
<sequence>MKLTVDLDCVGVAMSIVDVESEGTYRFVGVNTAAALEIGIEQARVAGRLFQECLPADYAAQMIQRYDLCVRTQRVQDIEECVVLRGEPKWFRTTLTPIRDEATGEITRVLGVSQNISGAKRLQAELQHYAYVDPLTGLPNRRRFDEAVINATEQSVYTHRGFSLAVVDLDQLKFVNDEWGHRLGDRMIRHAGEVLQAMIRPNEVVARVGGDEFYILLQVEERVLLDRRLDEIRSAIDRGIVLPGTDLPITLSVGAEIWKPGQDVRAVLSAADKAMYAEKAIRRLVRRIEDKYRADPRDTAATPSSAAKSAARSWR</sequence>
<dbReference type="NCBIfam" id="TIGR00229">
    <property type="entry name" value="sensory_box"/>
    <property type="match status" value="1"/>
</dbReference>
<dbReference type="AlphaFoldDB" id="A0A175R497"/>
<feature type="region of interest" description="Disordered" evidence="1">
    <location>
        <begin position="295"/>
        <end position="315"/>
    </location>
</feature>
<name>A0A175R497_9HYPH</name>
<dbReference type="Gene3D" id="3.30.70.270">
    <property type="match status" value="1"/>
</dbReference>
<dbReference type="SUPFAM" id="SSF55785">
    <property type="entry name" value="PYP-like sensor domain (PAS domain)"/>
    <property type="match status" value="1"/>
</dbReference>
<dbReference type="Gene3D" id="3.30.450.20">
    <property type="entry name" value="PAS domain"/>
    <property type="match status" value="1"/>
</dbReference>
<accession>A0A175R497</accession>
<dbReference type="PROSITE" id="PS50113">
    <property type="entry name" value="PAC"/>
    <property type="match status" value="1"/>
</dbReference>
<evidence type="ECO:0000259" key="2">
    <source>
        <dbReference type="PROSITE" id="PS50113"/>
    </source>
</evidence>
<comment type="caution">
    <text evidence="4">The sequence shown here is derived from an EMBL/GenBank/DDBJ whole genome shotgun (WGS) entry which is preliminary data.</text>
</comment>
<dbReference type="PANTHER" id="PTHR44757">
    <property type="entry name" value="DIGUANYLATE CYCLASE DGCP"/>
    <property type="match status" value="1"/>
</dbReference>
<dbReference type="STRING" id="401562.NS365_15885"/>
<dbReference type="SMART" id="SM00267">
    <property type="entry name" value="GGDEF"/>
    <property type="match status" value="1"/>
</dbReference>
<evidence type="ECO:0000313" key="5">
    <source>
        <dbReference type="Proteomes" id="UP000078272"/>
    </source>
</evidence>
<dbReference type="Pfam" id="PF08448">
    <property type="entry name" value="PAS_4"/>
    <property type="match status" value="1"/>
</dbReference>